<evidence type="ECO:0008006" key="4">
    <source>
        <dbReference type="Google" id="ProtNLM"/>
    </source>
</evidence>
<dbReference type="Proteomes" id="UP000001819">
    <property type="component" value="Chromosome 3"/>
</dbReference>
<protein>
    <recommendedName>
        <fullName evidence="4">Salivary secreted peptide</fullName>
    </recommendedName>
</protein>
<reference evidence="2" key="1">
    <citation type="submission" date="2024-06" db="UniProtKB">
        <authorList>
            <consortium name="RefSeq"/>
        </authorList>
    </citation>
    <scope>NUCLEOTIDE SEQUENCE [LARGE SCALE GENOMIC DNA]</scope>
    <source>
        <strain evidence="2">MV2-25</strain>
    </source>
</reference>
<dbReference type="InParanoid" id="A0A6I8VWG8"/>
<dbReference type="PANTHER" id="PTHR37685">
    <property type="entry name" value="GEO11136P1-RELATED"/>
    <property type="match status" value="1"/>
</dbReference>
<name>A0A6I8VWG8_DROPS</name>
<feature type="signal peptide" evidence="1">
    <location>
        <begin position="1"/>
        <end position="26"/>
    </location>
</feature>
<dbReference type="KEGG" id="dpo:117183773"/>
<keyword evidence="1" id="KW-0732">Signal</keyword>
<organism evidence="2 3">
    <name type="scientific">Drosophila pseudoobscura pseudoobscura</name>
    <name type="common">Fruit fly</name>
    <dbReference type="NCBI Taxonomy" id="46245"/>
    <lineage>
        <taxon>Eukaryota</taxon>
        <taxon>Metazoa</taxon>
        <taxon>Ecdysozoa</taxon>
        <taxon>Arthropoda</taxon>
        <taxon>Hexapoda</taxon>
        <taxon>Insecta</taxon>
        <taxon>Pterygota</taxon>
        <taxon>Neoptera</taxon>
        <taxon>Endopterygota</taxon>
        <taxon>Diptera</taxon>
        <taxon>Brachycera</taxon>
        <taxon>Muscomorpha</taxon>
        <taxon>Ephydroidea</taxon>
        <taxon>Drosophilidae</taxon>
        <taxon>Drosophila</taxon>
        <taxon>Sophophora</taxon>
    </lineage>
</organism>
<evidence type="ECO:0000313" key="3">
    <source>
        <dbReference type="RefSeq" id="XP_033234924.1"/>
    </source>
</evidence>
<accession>A0A6I8VWG8</accession>
<dbReference type="RefSeq" id="XP_033234924.1">
    <property type="nucleotide sequence ID" value="XM_033379033.1"/>
</dbReference>
<dbReference type="FunCoup" id="A0A6I8VWG8">
    <property type="interactions" value="1"/>
</dbReference>
<evidence type="ECO:0000256" key="1">
    <source>
        <dbReference type="SAM" id="SignalP"/>
    </source>
</evidence>
<reference evidence="3" key="2">
    <citation type="submission" date="2025-08" db="UniProtKB">
        <authorList>
            <consortium name="RefSeq"/>
        </authorList>
    </citation>
    <scope>IDENTIFICATION</scope>
    <source>
        <strain evidence="3">MV-25-SWS-2005</strain>
        <tissue evidence="3">Whole body</tissue>
    </source>
</reference>
<dbReference type="Pfam" id="PF15868">
    <property type="entry name" value="MBF2"/>
    <property type="match status" value="1"/>
</dbReference>
<dbReference type="InterPro" id="IPR031734">
    <property type="entry name" value="MBF2"/>
</dbReference>
<feature type="chain" id="PRO_5026205440" description="Salivary secreted peptide" evidence="1">
    <location>
        <begin position="27"/>
        <end position="123"/>
    </location>
</feature>
<evidence type="ECO:0000313" key="2">
    <source>
        <dbReference type="Proteomes" id="UP000001819"/>
    </source>
</evidence>
<dbReference type="PANTHER" id="PTHR37685:SF1">
    <property type="entry name" value="GEO11136P1-RELATED"/>
    <property type="match status" value="1"/>
</dbReference>
<proteinExistence type="predicted"/>
<sequence length="123" mass="13410">MRQSSVAFVVTVAFILFVAFHEPVCATNNYLWGEIGANDYKLAKDTVKKAFFVGLVQTKKYVFKQSDNLDALTITAIQITDKKKNNGATAELTSGGPGSKGATILFNSVRGYGINDVVEIWGR</sequence>
<gene>
    <name evidence="3" type="primary">LOC117183773</name>
</gene>
<dbReference type="AlphaFoldDB" id="A0A6I8VWG8"/>
<keyword evidence="2" id="KW-1185">Reference proteome</keyword>